<dbReference type="GO" id="GO:0005634">
    <property type="term" value="C:nucleus"/>
    <property type="evidence" value="ECO:0007669"/>
    <property type="project" value="TreeGrafter"/>
</dbReference>
<name>A0A5C3QT94_9AGAR</name>
<evidence type="ECO:0008006" key="3">
    <source>
        <dbReference type="Google" id="ProtNLM"/>
    </source>
</evidence>
<dbReference type="GO" id="GO:0005829">
    <property type="term" value="C:cytosol"/>
    <property type="evidence" value="ECO:0007669"/>
    <property type="project" value="TreeGrafter"/>
</dbReference>
<dbReference type="InterPro" id="IPR027038">
    <property type="entry name" value="RanGap"/>
</dbReference>
<organism evidence="1 2">
    <name type="scientific">Pterulicium gracile</name>
    <dbReference type="NCBI Taxonomy" id="1884261"/>
    <lineage>
        <taxon>Eukaryota</taxon>
        <taxon>Fungi</taxon>
        <taxon>Dikarya</taxon>
        <taxon>Basidiomycota</taxon>
        <taxon>Agaricomycotina</taxon>
        <taxon>Agaricomycetes</taxon>
        <taxon>Agaricomycetidae</taxon>
        <taxon>Agaricales</taxon>
        <taxon>Pleurotineae</taxon>
        <taxon>Pterulaceae</taxon>
        <taxon>Pterulicium</taxon>
    </lineage>
</organism>
<dbReference type="SUPFAM" id="SSF52047">
    <property type="entry name" value="RNI-like"/>
    <property type="match status" value="1"/>
</dbReference>
<dbReference type="GO" id="GO:0031267">
    <property type="term" value="F:small GTPase binding"/>
    <property type="evidence" value="ECO:0007669"/>
    <property type="project" value="TreeGrafter"/>
</dbReference>
<dbReference type="GO" id="GO:0048471">
    <property type="term" value="C:perinuclear region of cytoplasm"/>
    <property type="evidence" value="ECO:0007669"/>
    <property type="project" value="TreeGrafter"/>
</dbReference>
<dbReference type="AlphaFoldDB" id="A0A5C3QT94"/>
<dbReference type="PANTHER" id="PTHR24113">
    <property type="entry name" value="RAN GTPASE-ACTIVATING PROTEIN 1"/>
    <property type="match status" value="1"/>
</dbReference>
<reference evidence="1 2" key="1">
    <citation type="journal article" date="2019" name="Nat. Ecol. Evol.">
        <title>Megaphylogeny resolves global patterns of mushroom evolution.</title>
        <authorList>
            <person name="Varga T."/>
            <person name="Krizsan K."/>
            <person name="Foldi C."/>
            <person name="Dima B."/>
            <person name="Sanchez-Garcia M."/>
            <person name="Sanchez-Ramirez S."/>
            <person name="Szollosi G.J."/>
            <person name="Szarkandi J.G."/>
            <person name="Papp V."/>
            <person name="Albert L."/>
            <person name="Andreopoulos W."/>
            <person name="Angelini C."/>
            <person name="Antonin V."/>
            <person name="Barry K.W."/>
            <person name="Bougher N.L."/>
            <person name="Buchanan P."/>
            <person name="Buyck B."/>
            <person name="Bense V."/>
            <person name="Catcheside P."/>
            <person name="Chovatia M."/>
            <person name="Cooper J."/>
            <person name="Damon W."/>
            <person name="Desjardin D."/>
            <person name="Finy P."/>
            <person name="Geml J."/>
            <person name="Haridas S."/>
            <person name="Hughes K."/>
            <person name="Justo A."/>
            <person name="Karasinski D."/>
            <person name="Kautmanova I."/>
            <person name="Kiss B."/>
            <person name="Kocsube S."/>
            <person name="Kotiranta H."/>
            <person name="LaButti K.M."/>
            <person name="Lechner B.E."/>
            <person name="Liimatainen K."/>
            <person name="Lipzen A."/>
            <person name="Lukacs Z."/>
            <person name="Mihaltcheva S."/>
            <person name="Morgado L.N."/>
            <person name="Niskanen T."/>
            <person name="Noordeloos M.E."/>
            <person name="Ohm R.A."/>
            <person name="Ortiz-Santana B."/>
            <person name="Ovrebo C."/>
            <person name="Racz N."/>
            <person name="Riley R."/>
            <person name="Savchenko A."/>
            <person name="Shiryaev A."/>
            <person name="Soop K."/>
            <person name="Spirin V."/>
            <person name="Szebenyi C."/>
            <person name="Tomsovsky M."/>
            <person name="Tulloss R.E."/>
            <person name="Uehling J."/>
            <person name="Grigoriev I.V."/>
            <person name="Vagvolgyi C."/>
            <person name="Papp T."/>
            <person name="Martin F.M."/>
            <person name="Miettinen O."/>
            <person name="Hibbett D.S."/>
            <person name="Nagy L.G."/>
        </authorList>
    </citation>
    <scope>NUCLEOTIDE SEQUENCE [LARGE SCALE GENOMIC DNA]</scope>
    <source>
        <strain evidence="1 2">CBS 309.79</strain>
    </source>
</reference>
<dbReference type="InterPro" id="IPR001611">
    <property type="entry name" value="Leu-rich_rpt"/>
</dbReference>
<dbReference type="OrthoDB" id="120976at2759"/>
<dbReference type="Proteomes" id="UP000305067">
    <property type="component" value="Unassembled WGS sequence"/>
</dbReference>
<gene>
    <name evidence="1" type="ORF">BDV98DRAFT_502623</name>
</gene>
<evidence type="ECO:0000313" key="2">
    <source>
        <dbReference type="Proteomes" id="UP000305067"/>
    </source>
</evidence>
<dbReference type="STRING" id="1884261.A0A5C3QT94"/>
<dbReference type="Pfam" id="PF13516">
    <property type="entry name" value="LRR_6"/>
    <property type="match status" value="2"/>
</dbReference>
<dbReference type="InterPro" id="IPR032675">
    <property type="entry name" value="LRR_dom_sf"/>
</dbReference>
<sequence>ELITLLAGRRSVTRLLLSHNRLNDDGCSRLFEYLCSEEGKKHPVAEISLNSNLIGDEGLRAIARYLKGNGTLKSLFIHNNSFSFEPETARLFSEALNTSQLRALYLSNNPSISDDSLANLLPLLSSTYLRELQLSVTRITSASGPLICKYIHSPSFRLETLKLNGNSLGLSVLKEIVETIKERNHTLTHVEMSANTVEEDEKPKEAWKEVDAALKVVLKRNQLMRDRVGRDAQRLLRYSRVVLLPTTGGDSTTPKSDEGRRHLPVEIQLQILSHLSPTLSPAQRIRVFEYASDRTKLPSLALPSLKGTNKSWAAQCVPDPTAVGAFPPVQPDHGGCAGGKCMGVGNSVSCRREGERLKWLGVVGCEFYDSCGNGVGLEGVL</sequence>
<accession>A0A5C3QT94</accession>
<dbReference type="GO" id="GO:0005096">
    <property type="term" value="F:GTPase activator activity"/>
    <property type="evidence" value="ECO:0007669"/>
    <property type="project" value="InterPro"/>
</dbReference>
<dbReference type="SMART" id="SM00368">
    <property type="entry name" value="LRR_RI"/>
    <property type="match status" value="4"/>
</dbReference>
<keyword evidence="2" id="KW-1185">Reference proteome</keyword>
<evidence type="ECO:0000313" key="1">
    <source>
        <dbReference type="EMBL" id="TFL04080.1"/>
    </source>
</evidence>
<dbReference type="PANTHER" id="PTHR24113:SF15">
    <property type="entry name" value="NACHT DOMAIN-CONTAINING PROTEIN"/>
    <property type="match status" value="1"/>
</dbReference>
<dbReference type="EMBL" id="ML178819">
    <property type="protein sequence ID" value="TFL04080.1"/>
    <property type="molecule type" value="Genomic_DNA"/>
</dbReference>
<feature type="non-terminal residue" evidence="1">
    <location>
        <position position="1"/>
    </location>
</feature>
<dbReference type="Gene3D" id="3.80.10.10">
    <property type="entry name" value="Ribonuclease Inhibitor"/>
    <property type="match status" value="2"/>
</dbReference>
<proteinExistence type="predicted"/>
<protein>
    <recommendedName>
        <fullName evidence="3">RNI-like protein</fullName>
    </recommendedName>
</protein>
<dbReference type="GO" id="GO:0006913">
    <property type="term" value="P:nucleocytoplasmic transport"/>
    <property type="evidence" value="ECO:0007669"/>
    <property type="project" value="TreeGrafter"/>
</dbReference>